<evidence type="ECO:0000256" key="8">
    <source>
        <dbReference type="ARBA" id="ARBA00022692"/>
    </source>
</evidence>
<feature type="transmembrane region" description="Helical" evidence="12">
    <location>
        <begin position="312"/>
        <end position="332"/>
    </location>
</feature>
<comment type="pathway">
    <text evidence="2 12">Glycolipid biosynthesis; glycosylphosphatidylinositol-anchor biosynthesis.</text>
</comment>
<keyword evidence="8 12" id="KW-0812">Transmembrane</keyword>
<evidence type="ECO:0000256" key="4">
    <source>
        <dbReference type="ARBA" id="ARBA00013795"/>
    </source>
</evidence>
<keyword evidence="6 12" id="KW-0328">Glycosyltransferase</keyword>
<keyword evidence="10 12" id="KW-1133">Transmembrane helix</keyword>
<dbReference type="Pfam" id="PF04188">
    <property type="entry name" value="Mannosyl_trans2"/>
    <property type="match status" value="1"/>
</dbReference>
<evidence type="ECO:0000256" key="2">
    <source>
        <dbReference type="ARBA" id="ARBA00004687"/>
    </source>
</evidence>
<feature type="transmembrane region" description="Helical" evidence="12">
    <location>
        <begin position="12"/>
        <end position="40"/>
    </location>
</feature>
<evidence type="ECO:0000256" key="7">
    <source>
        <dbReference type="ARBA" id="ARBA00022679"/>
    </source>
</evidence>
<protein>
    <recommendedName>
        <fullName evidence="4 12">GPI mannosyltransferase 2</fullName>
        <ecNumber evidence="12">2.4.1.-</ecNumber>
    </recommendedName>
</protein>
<dbReference type="InterPro" id="IPR007315">
    <property type="entry name" value="PIG-V/Gpi18"/>
</dbReference>
<evidence type="ECO:0000256" key="5">
    <source>
        <dbReference type="ARBA" id="ARBA00022502"/>
    </source>
</evidence>
<dbReference type="EMBL" id="JAZHXJ010000030">
    <property type="protein sequence ID" value="KAL1880585.1"/>
    <property type="molecule type" value="Genomic_DNA"/>
</dbReference>
<evidence type="ECO:0000256" key="12">
    <source>
        <dbReference type="RuleBase" id="RU363112"/>
    </source>
</evidence>
<keyword evidence="5 12" id="KW-0337">GPI-anchor biosynthesis</keyword>
<comment type="subcellular location">
    <subcellularLocation>
        <location evidence="1 12">Endoplasmic reticulum membrane</location>
        <topology evidence="1 12">Multi-pass membrane protein</topology>
    </subcellularLocation>
</comment>
<feature type="transmembrane region" description="Helical" evidence="12">
    <location>
        <begin position="117"/>
        <end position="139"/>
    </location>
</feature>
<sequence length="434" mass="46970">MHVPYSAALQQPLLGLSLIFFTWKAILFSVAFASSFGVAYDTSGSLALTEDGAIDFGSLQLPTLIARLTSWDAIYFTKIARCGYVFEQEWAFGSGLPIAAASVVKALSALGVRHGPYLYSLAAILVATVSHWLSVLVLYRLARIFSGEGAIPLIAAGLHIFSPAGLFLSAPYAESTFALLSFLGYLLLAESFQHAWRPALRDGLVLSAGLVFGLSTFFRSNGILNGIPFAWLFLRDVISSPQQPIVRLRRLTVLGIGGGCVAAGSLVPQFVAYHHYCHPVEGTALRPWCGGYLPSIYGFVQRHYWNVGFLRYWTLSNAPLFALASPMLYVLIKSGAEQINSSVVGRTDGKLSSGASALLQSAAAAQILLALLALATYHVQIITRVSSGYPLWYVWLAHRLADREKNDGARVTVAFMVMYASIQGALYTSFLPPA</sequence>
<keyword evidence="14" id="KW-1185">Reference proteome</keyword>
<evidence type="ECO:0000256" key="1">
    <source>
        <dbReference type="ARBA" id="ARBA00004477"/>
    </source>
</evidence>
<accession>A0ABR3XX49</accession>
<gene>
    <name evidence="13" type="ORF">VTK73DRAFT_5390</name>
</gene>
<comment type="function">
    <text evidence="12">Mannosyltransferase involved in glycosylphosphatidylinositol-anchor biosynthesis.</text>
</comment>
<evidence type="ECO:0000256" key="6">
    <source>
        <dbReference type="ARBA" id="ARBA00022676"/>
    </source>
</evidence>
<feature type="transmembrane region" description="Helical" evidence="12">
    <location>
        <begin position="409"/>
        <end position="430"/>
    </location>
</feature>
<comment type="similarity">
    <text evidence="3 12">Belongs to the PIGV family.</text>
</comment>
<evidence type="ECO:0000256" key="3">
    <source>
        <dbReference type="ARBA" id="ARBA00008698"/>
    </source>
</evidence>
<evidence type="ECO:0000256" key="11">
    <source>
        <dbReference type="ARBA" id="ARBA00023136"/>
    </source>
</evidence>
<organism evidence="13 14">
    <name type="scientific">Phialemonium thermophilum</name>
    <dbReference type="NCBI Taxonomy" id="223376"/>
    <lineage>
        <taxon>Eukaryota</taxon>
        <taxon>Fungi</taxon>
        <taxon>Dikarya</taxon>
        <taxon>Ascomycota</taxon>
        <taxon>Pezizomycotina</taxon>
        <taxon>Sordariomycetes</taxon>
        <taxon>Sordariomycetidae</taxon>
        <taxon>Cephalothecales</taxon>
        <taxon>Cephalothecaceae</taxon>
        <taxon>Phialemonium</taxon>
    </lineage>
</organism>
<proteinExistence type="inferred from homology"/>
<dbReference type="EC" id="2.4.1.-" evidence="12"/>
<evidence type="ECO:0000313" key="14">
    <source>
        <dbReference type="Proteomes" id="UP001586593"/>
    </source>
</evidence>
<reference evidence="13 14" key="1">
    <citation type="journal article" date="2024" name="Commun. Biol.">
        <title>Comparative genomic analysis of thermophilic fungi reveals convergent evolutionary adaptations and gene losses.</title>
        <authorList>
            <person name="Steindorff A.S."/>
            <person name="Aguilar-Pontes M.V."/>
            <person name="Robinson A.J."/>
            <person name="Andreopoulos B."/>
            <person name="LaButti K."/>
            <person name="Kuo A."/>
            <person name="Mondo S."/>
            <person name="Riley R."/>
            <person name="Otillar R."/>
            <person name="Haridas S."/>
            <person name="Lipzen A."/>
            <person name="Grimwood J."/>
            <person name="Schmutz J."/>
            <person name="Clum A."/>
            <person name="Reid I.D."/>
            <person name="Moisan M.C."/>
            <person name="Butler G."/>
            <person name="Nguyen T.T.M."/>
            <person name="Dewar K."/>
            <person name="Conant G."/>
            <person name="Drula E."/>
            <person name="Henrissat B."/>
            <person name="Hansel C."/>
            <person name="Singer S."/>
            <person name="Hutchinson M.I."/>
            <person name="de Vries R.P."/>
            <person name="Natvig D.O."/>
            <person name="Powell A.J."/>
            <person name="Tsang A."/>
            <person name="Grigoriev I.V."/>
        </authorList>
    </citation>
    <scope>NUCLEOTIDE SEQUENCE [LARGE SCALE GENOMIC DNA]</scope>
    <source>
        <strain evidence="13 14">ATCC 24622</strain>
    </source>
</reference>
<evidence type="ECO:0000256" key="9">
    <source>
        <dbReference type="ARBA" id="ARBA00022824"/>
    </source>
</evidence>
<feature type="transmembrane region" description="Helical" evidence="12">
    <location>
        <begin position="353"/>
        <end position="375"/>
    </location>
</feature>
<feature type="transmembrane region" description="Helical" evidence="12">
    <location>
        <begin position="204"/>
        <end position="224"/>
    </location>
</feature>
<dbReference type="Proteomes" id="UP001586593">
    <property type="component" value="Unassembled WGS sequence"/>
</dbReference>
<feature type="transmembrane region" description="Helical" evidence="12">
    <location>
        <begin position="151"/>
        <end position="170"/>
    </location>
</feature>
<feature type="transmembrane region" description="Helical" evidence="12">
    <location>
        <begin position="176"/>
        <end position="192"/>
    </location>
</feature>
<dbReference type="PANTHER" id="PTHR12468:SF2">
    <property type="entry name" value="GPI MANNOSYLTRANSFERASE 2"/>
    <property type="match status" value="1"/>
</dbReference>
<dbReference type="PANTHER" id="PTHR12468">
    <property type="entry name" value="GPI MANNOSYLTRANSFERASE 2"/>
    <property type="match status" value="1"/>
</dbReference>
<comment type="caution">
    <text evidence="13">The sequence shown here is derived from an EMBL/GenBank/DDBJ whole genome shotgun (WGS) entry which is preliminary data.</text>
</comment>
<keyword evidence="11 12" id="KW-0472">Membrane</keyword>
<keyword evidence="7 12" id="KW-0808">Transferase</keyword>
<evidence type="ECO:0000256" key="10">
    <source>
        <dbReference type="ARBA" id="ARBA00022989"/>
    </source>
</evidence>
<keyword evidence="9 12" id="KW-0256">Endoplasmic reticulum</keyword>
<name>A0ABR3XX49_9PEZI</name>
<evidence type="ECO:0000313" key="13">
    <source>
        <dbReference type="EMBL" id="KAL1880585.1"/>
    </source>
</evidence>